<evidence type="ECO:0008006" key="3">
    <source>
        <dbReference type="Google" id="ProtNLM"/>
    </source>
</evidence>
<protein>
    <recommendedName>
        <fullName evidence="3">Zinc-dependent peptidase</fullName>
    </recommendedName>
</protein>
<dbReference type="PANTHER" id="PTHR30164">
    <property type="entry name" value="MTFA PEPTIDASE"/>
    <property type="match status" value="1"/>
</dbReference>
<proteinExistence type="predicted"/>
<dbReference type="Gene3D" id="3.40.390.10">
    <property type="entry name" value="Collagenase (Catalytic Domain)"/>
    <property type="match status" value="1"/>
</dbReference>
<dbReference type="RefSeq" id="WP_373296914.1">
    <property type="nucleotide sequence ID" value="NZ_BMYR01000003.1"/>
</dbReference>
<sequence length="273" mass="31343">MPLFILTILATLLIGFIIGKPYWRAWQRKQHMAKPFPEAWRRILKQRMPYFRVLPADLQLQLKKHINVFIAEKTFVGCDGLDVTDEMRVTIAAQACLLLLNRPNYYYPKLQQILLYPAAFIVKSPQADPTGIVHEQPRVLSGESWGQGKVILSWADTIEGAAHPNDGRNVVIHEFAHQLDQEKGQATGAPLLARQGDYQQWSTTMQDAFLVLQQQAAKGQHSLFDYYGATHPAEFFAVISEVFFEQPHKLAQMHPELYQLLSRFYRLNPLSWS</sequence>
<evidence type="ECO:0000313" key="1">
    <source>
        <dbReference type="EMBL" id="GGW55939.1"/>
    </source>
</evidence>
<dbReference type="Proteomes" id="UP000634667">
    <property type="component" value="Unassembled WGS sequence"/>
</dbReference>
<dbReference type="InterPro" id="IPR024079">
    <property type="entry name" value="MetalloPept_cat_dom_sf"/>
</dbReference>
<dbReference type="InterPro" id="IPR010384">
    <property type="entry name" value="MtfA_fam"/>
</dbReference>
<evidence type="ECO:0000313" key="2">
    <source>
        <dbReference type="Proteomes" id="UP000634667"/>
    </source>
</evidence>
<gene>
    <name evidence="1" type="ORF">GCM10008111_10140</name>
</gene>
<comment type="caution">
    <text evidence="1">The sequence shown here is derived from an EMBL/GenBank/DDBJ whole genome shotgun (WGS) entry which is preliminary data.</text>
</comment>
<dbReference type="Gene3D" id="1.10.472.150">
    <property type="entry name" value="Glucose-regulated metallo-peptidase M90, N-terminal domain"/>
    <property type="match status" value="1"/>
</dbReference>
<dbReference type="SUPFAM" id="SSF55486">
    <property type="entry name" value="Metalloproteases ('zincins'), catalytic domain"/>
    <property type="match status" value="1"/>
</dbReference>
<dbReference type="CDD" id="cd20169">
    <property type="entry name" value="Peptidase_M90_mtfA"/>
    <property type="match status" value="1"/>
</dbReference>
<reference evidence="2" key="1">
    <citation type="journal article" date="2019" name="Int. J. Syst. Evol. Microbiol.">
        <title>The Global Catalogue of Microorganisms (GCM) 10K type strain sequencing project: providing services to taxonomists for standard genome sequencing and annotation.</title>
        <authorList>
            <consortium name="The Broad Institute Genomics Platform"/>
            <consortium name="The Broad Institute Genome Sequencing Center for Infectious Disease"/>
            <person name="Wu L."/>
            <person name="Ma J."/>
        </authorList>
    </citation>
    <scope>NUCLEOTIDE SEQUENCE [LARGE SCALE GENOMIC DNA]</scope>
    <source>
        <strain evidence="2">KCTC 23723</strain>
    </source>
</reference>
<keyword evidence="2" id="KW-1185">Reference proteome</keyword>
<name>A0ABQ2WK78_9ALTE</name>
<dbReference type="InterPro" id="IPR042252">
    <property type="entry name" value="MtfA_N"/>
</dbReference>
<dbReference type="Pfam" id="PF06167">
    <property type="entry name" value="Peptidase_M90"/>
    <property type="match status" value="1"/>
</dbReference>
<accession>A0ABQ2WK78</accession>
<dbReference type="PANTHER" id="PTHR30164:SF2">
    <property type="entry name" value="PROTEIN MTFA"/>
    <property type="match status" value="1"/>
</dbReference>
<organism evidence="1 2">
    <name type="scientific">Alishewanella tabrizica</name>
    <dbReference type="NCBI Taxonomy" id="671278"/>
    <lineage>
        <taxon>Bacteria</taxon>
        <taxon>Pseudomonadati</taxon>
        <taxon>Pseudomonadota</taxon>
        <taxon>Gammaproteobacteria</taxon>
        <taxon>Alteromonadales</taxon>
        <taxon>Alteromonadaceae</taxon>
        <taxon>Alishewanella</taxon>
    </lineage>
</organism>
<dbReference type="EMBL" id="BMYR01000003">
    <property type="protein sequence ID" value="GGW55939.1"/>
    <property type="molecule type" value="Genomic_DNA"/>
</dbReference>